<dbReference type="AlphaFoldDB" id="A0A1H0ZGC1"/>
<dbReference type="InterPro" id="IPR051448">
    <property type="entry name" value="CdaR-like_regulators"/>
</dbReference>
<accession>A0A1H0ZGC1</accession>
<evidence type="ECO:0000313" key="4">
    <source>
        <dbReference type="Proteomes" id="UP000182690"/>
    </source>
</evidence>
<protein>
    <submittedName>
        <fullName evidence="3">PucR C-terminal helix-turn-helix domain-containing protein</fullName>
    </submittedName>
</protein>
<feature type="domain" description="RsbT co-antagonist protein RsbRD N-terminal" evidence="2">
    <location>
        <begin position="24"/>
        <end position="157"/>
    </location>
</feature>
<name>A0A1H0ZGC1_9MICO</name>
<dbReference type="PANTHER" id="PTHR33744">
    <property type="entry name" value="CARBOHYDRATE DIACID REGULATOR"/>
    <property type="match status" value="1"/>
</dbReference>
<dbReference type="Proteomes" id="UP000182690">
    <property type="component" value="Unassembled WGS sequence"/>
</dbReference>
<organism evidence="3 4">
    <name type="scientific">Leucobacter chromiiresistens</name>
    <dbReference type="NCBI Taxonomy" id="1079994"/>
    <lineage>
        <taxon>Bacteria</taxon>
        <taxon>Bacillati</taxon>
        <taxon>Actinomycetota</taxon>
        <taxon>Actinomycetes</taxon>
        <taxon>Micrococcales</taxon>
        <taxon>Microbacteriaceae</taxon>
        <taxon>Leucobacter</taxon>
    </lineage>
</organism>
<gene>
    <name evidence="3" type="ORF">SAMN04488565_1736</name>
</gene>
<dbReference type="PANTHER" id="PTHR33744:SF1">
    <property type="entry name" value="DNA-BINDING TRANSCRIPTIONAL ACTIVATOR ADER"/>
    <property type="match status" value="1"/>
</dbReference>
<proteinExistence type="predicted"/>
<evidence type="ECO:0000259" key="2">
    <source>
        <dbReference type="Pfam" id="PF14361"/>
    </source>
</evidence>
<feature type="domain" description="PucR C-terminal helix-turn-helix" evidence="1">
    <location>
        <begin position="315"/>
        <end position="368"/>
    </location>
</feature>
<dbReference type="InterPro" id="IPR025751">
    <property type="entry name" value="RsbRD_N_dom"/>
</dbReference>
<reference evidence="3 4" key="1">
    <citation type="submission" date="2016-10" db="EMBL/GenBank/DDBJ databases">
        <authorList>
            <person name="de Groot N.N."/>
        </authorList>
    </citation>
    <scope>NUCLEOTIDE SEQUENCE [LARGE SCALE GENOMIC DNA]</scope>
    <source>
        <strain evidence="3 4">DSM 22788</strain>
    </source>
</reference>
<evidence type="ECO:0000313" key="3">
    <source>
        <dbReference type="EMBL" id="SDQ26503.1"/>
    </source>
</evidence>
<dbReference type="InterPro" id="IPR042070">
    <property type="entry name" value="PucR_C-HTH_sf"/>
</dbReference>
<dbReference type="EMBL" id="FNKB01000001">
    <property type="protein sequence ID" value="SDQ26503.1"/>
    <property type="molecule type" value="Genomic_DNA"/>
</dbReference>
<sequence>MPHNGKMHDPRWLQLIERVRAGTPRLLDDFLAELRTHDGYVGDAVAAEDIERTARGAFALFAARLAGDAGAEEPSAFAEALGRRRARQGVRVERFMEAVRINFRVLWRGLERAARPDLTDALLAHGEQVLDVVERYATEVQRAFLAESASMAQQHRTAKERARSRLFSGQAEGEELAAIAEMLRLGPDAEYEMLATAHDVERLVSEVVSSGGQYFDDGDTTMLLRPRRGPVDWVDADDRLSGGYVSRVPGLALVGRAAALAVDLAERAAAGSVCRLRDGFASIARETMLERVDGFAHELVGAFEAAPAGERERLAVTVRTFIRTGSMQRTAEELFFHRNTVLKRLRAFEDLSGLDVTVPRDAAIAMVMLDL</sequence>
<dbReference type="Gene3D" id="1.10.10.2840">
    <property type="entry name" value="PucR C-terminal helix-turn-helix domain"/>
    <property type="match status" value="1"/>
</dbReference>
<dbReference type="STRING" id="1079994.SAMN04488565_1736"/>
<evidence type="ECO:0000259" key="1">
    <source>
        <dbReference type="Pfam" id="PF13556"/>
    </source>
</evidence>
<dbReference type="Pfam" id="PF14361">
    <property type="entry name" value="RsbRD_N"/>
    <property type="match status" value="1"/>
</dbReference>
<dbReference type="InterPro" id="IPR025736">
    <property type="entry name" value="PucR_C-HTH_dom"/>
</dbReference>
<dbReference type="eggNOG" id="COG2508">
    <property type="taxonomic scope" value="Bacteria"/>
</dbReference>
<dbReference type="Pfam" id="PF13556">
    <property type="entry name" value="HTH_30"/>
    <property type="match status" value="1"/>
</dbReference>